<dbReference type="InterPro" id="IPR023753">
    <property type="entry name" value="FAD/NAD-binding_dom"/>
</dbReference>
<keyword evidence="4" id="KW-0001">2Fe-2S</keyword>
<gene>
    <name evidence="11" type="ORF">HOLleu_11597</name>
</gene>
<proteinExistence type="inferred from homology"/>
<keyword evidence="12" id="KW-1185">Reference proteome</keyword>
<comment type="caution">
    <text evidence="11">The sequence shown here is derived from an EMBL/GenBank/DDBJ whole genome shotgun (WGS) entry which is preliminary data.</text>
</comment>
<evidence type="ECO:0000256" key="1">
    <source>
        <dbReference type="ARBA" id="ARBA00001974"/>
    </source>
</evidence>
<evidence type="ECO:0000256" key="4">
    <source>
        <dbReference type="ARBA" id="ARBA00022714"/>
    </source>
</evidence>
<dbReference type="SUPFAM" id="SSF50022">
    <property type="entry name" value="ISP domain"/>
    <property type="match status" value="1"/>
</dbReference>
<keyword evidence="5" id="KW-0479">Metal-binding</keyword>
<feature type="domain" description="Rieske" evidence="10">
    <location>
        <begin position="1"/>
        <end position="49"/>
    </location>
</feature>
<dbReference type="GO" id="GO:0005737">
    <property type="term" value="C:cytoplasm"/>
    <property type="evidence" value="ECO:0007669"/>
    <property type="project" value="TreeGrafter"/>
</dbReference>
<dbReference type="InterPro" id="IPR050446">
    <property type="entry name" value="FAD-oxidoreductase/Apoptosis"/>
</dbReference>
<accession>A0A9Q1HGJ8</accession>
<dbReference type="InterPro" id="IPR028202">
    <property type="entry name" value="Reductase_C"/>
</dbReference>
<dbReference type="PRINTS" id="PR00368">
    <property type="entry name" value="FADPNR"/>
</dbReference>
<evidence type="ECO:0000313" key="11">
    <source>
        <dbReference type="EMBL" id="KAJ8044206.1"/>
    </source>
</evidence>
<dbReference type="Pfam" id="PF00355">
    <property type="entry name" value="Rieske"/>
    <property type="match status" value="1"/>
</dbReference>
<dbReference type="SUPFAM" id="SSF51905">
    <property type="entry name" value="FAD/NAD(P)-binding domain"/>
    <property type="match status" value="1"/>
</dbReference>
<dbReference type="PROSITE" id="PS51296">
    <property type="entry name" value="RIESKE"/>
    <property type="match status" value="1"/>
</dbReference>
<dbReference type="Pfam" id="PF07992">
    <property type="entry name" value="Pyr_redox_2"/>
    <property type="match status" value="1"/>
</dbReference>
<dbReference type="InterPro" id="IPR036188">
    <property type="entry name" value="FAD/NAD-bd_sf"/>
</dbReference>
<protein>
    <submittedName>
        <fullName evidence="11">Apoptosis-inducing factor 3</fullName>
    </submittedName>
</protein>
<dbReference type="AlphaFoldDB" id="A0A9Q1HGJ8"/>
<dbReference type="Gene3D" id="3.30.390.30">
    <property type="match status" value="1"/>
</dbReference>
<dbReference type="GO" id="GO:0051537">
    <property type="term" value="F:2 iron, 2 sulfur cluster binding"/>
    <property type="evidence" value="ECO:0007669"/>
    <property type="project" value="UniProtKB-KW"/>
</dbReference>
<dbReference type="EMBL" id="JAIZAY010000004">
    <property type="protein sequence ID" value="KAJ8044206.1"/>
    <property type="molecule type" value="Genomic_DNA"/>
</dbReference>
<keyword evidence="6" id="KW-0274">FAD</keyword>
<name>A0A9Q1HGJ8_HOLLE</name>
<evidence type="ECO:0000256" key="5">
    <source>
        <dbReference type="ARBA" id="ARBA00022723"/>
    </source>
</evidence>
<keyword evidence="7" id="KW-0560">Oxidoreductase</keyword>
<dbReference type="Gene3D" id="2.102.10.10">
    <property type="entry name" value="Rieske [2Fe-2S] iron-sulphur domain"/>
    <property type="match status" value="1"/>
</dbReference>
<keyword evidence="8" id="KW-0408">Iron</keyword>
<dbReference type="Proteomes" id="UP001152320">
    <property type="component" value="Chromosome 4"/>
</dbReference>
<dbReference type="Pfam" id="PF14759">
    <property type="entry name" value="Reductase_C"/>
    <property type="match status" value="1"/>
</dbReference>
<dbReference type="Gene3D" id="3.50.50.60">
    <property type="entry name" value="FAD/NAD(P)-binding domain"/>
    <property type="match status" value="2"/>
</dbReference>
<evidence type="ECO:0000256" key="8">
    <source>
        <dbReference type="ARBA" id="ARBA00023004"/>
    </source>
</evidence>
<dbReference type="GO" id="GO:0016651">
    <property type="term" value="F:oxidoreductase activity, acting on NAD(P)H"/>
    <property type="evidence" value="ECO:0007669"/>
    <property type="project" value="TreeGrafter"/>
</dbReference>
<dbReference type="SUPFAM" id="SSF55424">
    <property type="entry name" value="FAD/NAD-linked reductases, dimerisation (C-terminal) domain"/>
    <property type="match status" value="1"/>
</dbReference>
<dbReference type="InterPro" id="IPR017941">
    <property type="entry name" value="Rieske_2Fe-2S"/>
</dbReference>
<evidence type="ECO:0000256" key="6">
    <source>
        <dbReference type="ARBA" id="ARBA00022827"/>
    </source>
</evidence>
<dbReference type="OrthoDB" id="432169at2759"/>
<dbReference type="InterPro" id="IPR036922">
    <property type="entry name" value="Rieske_2Fe-2S_sf"/>
</dbReference>
<dbReference type="InterPro" id="IPR016156">
    <property type="entry name" value="FAD/NAD-linked_Rdtase_dimer_sf"/>
</dbReference>
<evidence type="ECO:0000256" key="9">
    <source>
        <dbReference type="ARBA" id="ARBA00023014"/>
    </source>
</evidence>
<comment type="cofactor">
    <cofactor evidence="1">
        <name>FAD</name>
        <dbReference type="ChEBI" id="CHEBI:57692"/>
    </cofactor>
</comment>
<dbReference type="GO" id="GO:0046872">
    <property type="term" value="F:metal ion binding"/>
    <property type="evidence" value="ECO:0007669"/>
    <property type="project" value="UniProtKB-KW"/>
</dbReference>
<reference evidence="11" key="1">
    <citation type="submission" date="2021-10" db="EMBL/GenBank/DDBJ databases">
        <title>Tropical sea cucumber genome reveals ecological adaptation and Cuvierian tubules defense mechanism.</title>
        <authorList>
            <person name="Chen T."/>
        </authorList>
    </citation>
    <scope>NUCLEOTIDE SEQUENCE</scope>
    <source>
        <strain evidence="11">Nanhai2018</strain>
        <tissue evidence="11">Muscle</tissue>
    </source>
</reference>
<evidence type="ECO:0000256" key="7">
    <source>
        <dbReference type="ARBA" id="ARBA00023002"/>
    </source>
</evidence>
<evidence type="ECO:0000256" key="2">
    <source>
        <dbReference type="ARBA" id="ARBA00006442"/>
    </source>
</evidence>
<evidence type="ECO:0000259" key="10">
    <source>
        <dbReference type="PROSITE" id="PS51296"/>
    </source>
</evidence>
<keyword evidence="3" id="KW-0285">Flavoprotein</keyword>
<evidence type="ECO:0000313" key="12">
    <source>
        <dbReference type="Proteomes" id="UP001152320"/>
    </source>
</evidence>
<keyword evidence="9" id="KW-0411">Iron-sulfur</keyword>
<dbReference type="PRINTS" id="PR00469">
    <property type="entry name" value="PNDRDTASEII"/>
</dbReference>
<dbReference type="PANTHER" id="PTHR43557:SF2">
    <property type="entry name" value="RIESKE DOMAIN-CONTAINING PROTEIN-RELATED"/>
    <property type="match status" value="1"/>
</dbReference>
<organism evidence="11 12">
    <name type="scientific">Holothuria leucospilota</name>
    <name type="common">Black long sea cucumber</name>
    <name type="synonym">Mertensiothuria leucospilota</name>
    <dbReference type="NCBI Taxonomy" id="206669"/>
    <lineage>
        <taxon>Eukaryota</taxon>
        <taxon>Metazoa</taxon>
        <taxon>Echinodermata</taxon>
        <taxon>Eleutherozoa</taxon>
        <taxon>Echinozoa</taxon>
        <taxon>Holothuroidea</taxon>
        <taxon>Aspidochirotacea</taxon>
        <taxon>Aspidochirotida</taxon>
        <taxon>Holothuriidae</taxon>
        <taxon>Holothuria</taxon>
    </lineage>
</organism>
<evidence type="ECO:0000256" key="3">
    <source>
        <dbReference type="ARBA" id="ARBA00022630"/>
    </source>
</evidence>
<dbReference type="PANTHER" id="PTHR43557">
    <property type="entry name" value="APOPTOSIS-INDUCING FACTOR 1"/>
    <property type="match status" value="1"/>
</dbReference>
<sequence>MERVLSNGRVRCPWHGACFNTKTGDIEDFPGVDSIPCFKVRVEGNDVIVQAQKKQLQSHKRIKKMSLKSADDDKVFLIIGGGGAGLMCAETLRQEGFGGRIVIATKEKYLPYDRPKLSKAMESSAESIQLRKEDFFQVYDIEVKVEHEAVSVDTELNSVKFQNGDALSYEKLLIATGGLPRKLDIPGNDLKNICSLRSPDDANYIALSGKERNVVVVGSSFIGMEVASFFTGKARSVTVIGRGPVPYATSLGEQIGGAVLKLAESKGVKFHMNCSVREFKGENGVLSSIVLTTGENIAADLCVLGVGVNPCTDFIQGSGVQLSSKNYVVVNKHLCTNNSDVFAAGDIVEFPLHYNNDLAVNIGHWQIAHYHGRIAAFNMVGHEVEVETVPFFWTAVFGKNIRFSGYNHGFDDVIISGSLVELKFIAYYARGDYVVAVATLNSDPVASKFAEFLASGKRLKKSQVMSAEPVLAK</sequence>
<comment type="similarity">
    <text evidence="2">Belongs to the FAD-dependent oxidoreductase family.</text>
</comment>